<evidence type="ECO:0000313" key="6">
    <source>
        <dbReference type="EMBL" id="CAG8465286.1"/>
    </source>
</evidence>
<evidence type="ECO:0000313" key="7">
    <source>
        <dbReference type="Proteomes" id="UP000789570"/>
    </source>
</evidence>
<dbReference type="GO" id="GO:0008017">
    <property type="term" value="F:microtubule binding"/>
    <property type="evidence" value="ECO:0007669"/>
    <property type="project" value="TreeGrafter"/>
</dbReference>
<keyword evidence="2" id="KW-0342">GTP-binding</keyword>
<evidence type="ECO:0000256" key="2">
    <source>
        <dbReference type="ARBA" id="ARBA00023134"/>
    </source>
</evidence>
<dbReference type="GO" id="GO:0005739">
    <property type="term" value="C:mitochondrion"/>
    <property type="evidence" value="ECO:0007669"/>
    <property type="project" value="TreeGrafter"/>
</dbReference>
<feature type="domain" description="Dynamin-type G" evidence="5">
    <location>
        <begin position="32"/>
        <end position="333"/>
    </location>
</feature>
<gene>
    <name evidence="6" type="ORF">FCALED_LOCUS1946</name>
</gene>
<dbReference type="InterPro" id="IPR001401">
    <property type="entry name" value="Dynamin_GTPase"/>
</dbReference>
<dbReference type="InterPro" id="IPR022812">
    <property type="entry name" value="Dynamin"/>
</dbReference>
<dbReference type="AlphaFoldDB" id="A0A9N8YZ43"/>
<dbReference type="GO" id="GO:0048312">
    <property type="term" value="P:intracellular distribution of mitochondria"/>
    <property type="evidence" value="ECO:0007669"/>
    <property type="project" value="TreeGrafter"/>
</dbReference>
<feature type="domain" description="GED" evidence="4">
    <location>
        <begin position="711"/>
        <end position="815"/>
    </location>
</feature>
<keyword evidence="7" id="KW-1185">Reference proteome</keyword>
<reference evidence="6" key="1">
    <citation type="submission" date="2021-06" db="EMBL/GenBank/DDBJ databases">
        <authorList>
            <person name="Kallberg Y."/>
            <person name="Tangrot J."/>
            <person name="Rosling A."/>
        </authorList>
    </citation>
    <scope>NUCLEOTIDE SEQUENCE</scope>
    <source>
        <strain evidence="6">UK204</strain>
    </source>
</reference>
<dbReference type="SMART" id="SM00053">
    <property type="entry name" value="DYNc"/>
    <property type="match status" value="1"/>
</dbReference>
<dbReference type="GO" id="GO:0000266">
    <property type="term" value="P:mitochondrial fission"/>
    <property type="evidence" value="ECO:0007669"/>
    <property type="project" value="TreeGrafter"/>
</dbReference>
<dbReference type="EMBL" id="CAJVPQ010000272">
    <property type="protein sequence ID" value="CAG8465286.1"/>
    <property type="molecule type" value="Genomic_DNA"/>
</dbReference>
<dbReference type="PRINTS" id="PR00195">
    <property type="entry name" value="DYNAMIN"/>
</dbReference>
<dbReference type="Gene3D" id="1.20.120.1240">
    <property type="entry name" value="Dynamin, middle domain"/>
    <property type="match status" value="1"/>
</dbReference>
<dbReference type="InterPro" id="IPR020850">
    <property type="entry name" value="GED_dom"/>
</dbReference>
<comment type="caution">
    <text evidence="6">The sequence shown here is derived from an EMBL/GenBank/DDBJ whole genome shotgun (WGS) entry which is preliminary data.</text>
</comment>
<dbReference type="PROSITE" id="PS51718">
    <property type="entry name" value="G_DYNAMIN_2"/>
    <property type="match status" value="1"/>
</dbReference>
<dbReference type="GO" id="GO:0003924">
    <property type="term" value="F:GTPase activity"/>
    <property type="evidence" value="ECO:0007669"/>
    <property type="project" value="InterPro"/>
</dbReference>
<dbReference type="Pfam" id="PF01031">
    <property type="entry name" value="Dynamin_M"/>
    <property type="match status" value="1"/>
</dbReference>
<sequence>MFQSPLSDTPSARDYIDIMVDIRNLGIFNNLEEHTPTIVVFGDQSSGKSSVITRLTGGLPMPRASTKCTTTPFEIRMLQTEEPIRKITLRYIEDRNRIPMRPREIDFADIAKSSKKEIEDKLREAQRYVQNPSIRDINSRLPDPNNDELAFTKNAVCLTIGGPAQKYSLSLVDLPGIVRNNEDNEKFLINLVKEYIRRDSAILVPIFAATSDIATQCAWRLAREADPEGLRTVGALTKIDRIIDYTNDEEKQLELSNLVKGKGEHQIVNGVYVIRNRSSVEPEDSDDALENEIIKELKRHRTWKDVPINRFGLPNLVMKLSELQGEAHKRSWPHISPLLEKSRDDFEDRLSRLPHKPAGNPIIRFLELIGIFDKAFTSHANAENVNHKLYRGQQWNFGQFDQALLNTRPIYKLNLNEGMANSEIFDPIKPGSLQYRAWTNELRALLEEWGTASFDDHSDESKYMWTIDQLYEAVQESQGGLLAGYFPYKAVVSIVGEHQKEWLLISTKLLNKNFDWVSNFTVELIKDIFKEFPNVIEEIKNVLHELLRKCKDETLRHLKDLEEMEHMSASRALYVTDEASLLKKQSKYFIKLRILAASSRQDNQHLKEALDLGTKLFDMMYNEGADYDEFEDIKSILIDHISKHGDLNVTSQRLIEEIKSLRLATETPSTATISAMLTIKNSYLDRLIRIIPESEHARNHSILRNTINEHAFLAATGALAYWKMSHSKFREIVPRIVEYYLVHQFAIRLGMHLRAHFRLLGAEPTNRTDPAEHIDLDSLLGEDPLVARNRAEWQANVTALYGILDRVRKASTKKSHRNQNNNNSGGGGSGSGGSGGNSGGSSGGSSGRGGGSNRHNRL</sequence>
<dbReference type="PROSITE" id="PS51388">
    <property type="entry name" value="GED"/>
    <property type="match status" value="1"/>
</dbReference>
<dbReference type="Pfam" id="PF00350">
    <property type="entry name" value="Dynamin_N"/>
    <property type="match status" value="1"/>
</dbReference>
<dbReference type="GO" id="GO:0016559">
    <property type="term" value="P:peroxisome fission"/>
    <property type="evidence" value="ECO:0007669"/>
    <property type="project" value="TreeGrafter"/>
</dbReference>
<dbReference type="PANTHER" id="PTHR11566:SF21">
    <property type="entry name" value="DYNAMIN RELATED PROTEIN 1, ISOFORM A"/>
    <property type="match status" value="1"/>
</dbReference>
<organism evidence="6 7">
    <name type="scientific">Funneliformis caledonium</name>
    <dbReference type="NCBI Taxonomy" id="1117310"/>
    <lineage>
        <taxon>Eukaryota</taxon>
        <taxon>Fungi</taxon>
        <taxon>Fungi incertae sedis</taxon>
        <taxon>Mucoromycota</taxon>
        <taxon>Glomeromycotina</taxon>
        <taxon>Glomeromycetes</taxon>
        <taxon>Glomerales</taxon>
        <taxon>Glomeraceae</taxon>
        <taxon>Funneliformis</taxon>
    </lineage>
</organism>
<protein>
    <submittedName>
        <fullName evidence="6">11534_t:CDS:1</fullName>
    </submittedName>
</protein>
<evidence type="ECO:0000259" key="5">
    <source>
        <dbReference type="PROSITE" id="PS51718"/>
    </source>
</evidence>
<feature type="compositionally biased region" description="Gly residues" evidence="3">
    <location>
        <begin position="824"/>
        <end position="852"/>
    </location>
</feature>
<keyword evidence="1" id="KW-0547">Nucleotide-binding</keyword>
<proteinExistence type="predicted"/>
<dbReference type="PANTHER" id="PTHR11566">
    <property type="entry name" value="DYNAMIN"/>
    <property type="match status" value="1"/>
</dbReference>
<evidence type="ECO:0000256" key="1">
    <source>
        <dbReference type="ARBA" id="ARBA00022741"/>
    </source>
</evidence>
<dbReference type="GO" id="GO:0006897">
    <property type="term" value="P:endocytosis"/>
    <property type="evidence" value="ECO:0007669"/>
    <property type="project" value="TreeGrafter"/>
</dbReference>
<dbReference type="GO" id="GO:0016020">
    <property type="term" value="C:membrane"/>
    <property type="evidence" value="ECO:0007669"/>
    <property type="project" value="TreeGrafter"/>
</dbReference>
<dbReference type="InterPro" id="IPR045063">
    <property type="entry name" value="Dynamin_N"/>
</dbReference>
<dbReference type="InterPro" id="IPR027417">
    <property type="entry name" value="P-loop_NTPase"/>
</dbReference>
<dbReference type="Gene3D" id="3.40.50.300">
    <property type="entry name" value="P-loop containing nucleotide triphosphate hydrolases"/>
    <property type="match status" value="1"/>
</dbReference>
<accession>A0A9N8YZ43</accession>
<dbReference type="GO" id="GO:0005525">
    <property type="term" value="F:GTP binding"/>
    <property type="evidence" value="ECO:0007669"/>
    <property type="project" value="InterPro"/>
</dbReference>
<evidence type="ECO:0000256" key="3">
    <source>
        <dbReference type="SAM" id="MobiDB-lite"/>
    </source>
</evidence>
<dbReference type="GO" id="GO:0005874">
    <property type="term" value="C:microtubule"/>
    <property type="evidence" value="ECO:0007669"/>
    <property type="project" value="TreeGrafter"/>
</dbReference>
<dbReference type="SUPFAM" id="SSF52540">
    <property type="entry name" value="P-loop containing nucleoside triphosphate hydrolases"/>
    <property type="match status" value="1"/>
</dbReference>
<evidence type="ECO:0000259" key="4">
    <source>
        <dbReference type="PROSITE" id="PS51388"/>
    </source>
</evidence>
<dbReference type="OrthoDB" id="5061070at2759"/>
<name>A0A9N8YZ43_9GLOM</name>
<dbReference type="Proteomes" id="UP000789570">
    <property type="component" value="Unassembled WGS sequence"/>
</dbReference>
<dbReference type="InterPro" id="IPR000375">
    <property type="entry name" value="Dynamin_stalk"/>
</dbReference>
<feature type="region of interest" description="Disordered" evidence="3">
    <location>
        <begin position="810"/>
        <end position="858"/>
    </location>
</feature>
<dbReference type="InterPro" id="IPR030381">
    <property type="entry name" value="G_DYNAMIN_dom"/>
</dbReference>